<evidence type="ECO:0000313" key="3">
    <source>
        <dbReference type="Proteomes" id="UP000007797"/>
    </source>
</evidence>
<dbReference type="EMBL" id="GL883010">
    <property type="protein sequence ID" value="EGG21856.1"/>
    <property type="molecule type" value="Genomic_DNA"/>
</dbReference>
<proteinExistence type="predicted"/>
<keyword evidence="3" id="KW-1185">Reference proteome</keyword>
<protein>
    <submittedName>
        <fullName evidence="2">Uncharacterized protein</fullName>
    </submittedName>
</protein>
<reference evidence="3" key="1">
    <citation type="journal article" date="2011" name="Genome Res.">
        <title>Phylogeny-wide analysis of social amoeba genomes highlights ancient origins for complex intercellular communication.</title>
        <authorList>
            <person name="Heidel A.J."/>
            <person name="Lawal H.M."/>
            <person name="Felder M."/>
            <person name="Schilde C."/>
            <person name="Helps N.R."/>
            <person name="Tunggal B."/>
            <person name="Rivero F."/>
            <person name="John U."/>
            <person name="Schleicher M."/>
            <person name="Eichinger L."/>
            <person name="Platzer M."/>
            <person name="Noegel A.A."/>
            <person name="Schaap P."/>
            <person name="Gloeckner G."/>
        </authorList>
    </citation>
    <scope>NUCLEOTIDE SEQUENCE [LARGE SCALE GENOMIC DNA]</scope>
    <source>
        <strain evidence="3">SH3</strain>
    </source>
</reference>
<dbReference type="KEGG" id="dfa:DFA_01742"/>
<organism evidence="2 3">
    <name type="scientific">Cavenderia fasciculata</name>
    <name type="common">Slime mold</name>
    <name type="synonym">Dictyostelium fasciculatum</name>
    <dbReference type="NCBI Taxonomy" id="261658"/>
    <lineage>
        <taxon>Eukaryota</taxon>
        <taxon>Amoebozoa</taxon>
        <taxon>Evosea</taxon>
        <taxon>Eumycetozoa</taxon>
        <taxon>Dictyostelia</taxon>
        <taxon>Acytosteliales</taxon>
        <taxon>Cavenderiaceae</taxon>
        <taxon>Cavenderia</taxon>
    </lineage>
</organism>
<feature type="region of interest" description="Disordered" evidence="1">
    <location>
        <begin position="69"/>
        <end position="131"/>
    </location>
</feature>
<dbReference type="RefSeq" id="XP_004359707.1">
    <property type="nucleotide sequence ID" value="XM_004359650.1"/>
</dbReference>
<feature type="region of interest" description="Disordered" evidence="1">
    <location>
        <begin position="293"/>
        <end position="325"/>
    </location>
</feature>
<sequence length="372" mass="41382">MRPTRTTSAASSTRVSDSAPSKTVSTNFQGEKEEFTTSADKLTIALYDFDFTLFYKDTYDKIRNIGTATSTKQKPGTRPTSASSSHPPPSSSSKPQTPSISPPGQQTPPVTVGSPSVPHIDRSASSQSLAADNAKIQSLENENNLLKKNVEEKDQSLKQLSDQFQQLQVQQQKLVAASSTSDQQQLIDGLNSIVQEKERENDILQQSISKFEDLIVDKDDIIEELNLKIETIQNQKDSESSLGMMGDNSSSADIFEVMRIKQDNQDYLTKLESMEQSMKELQQAMQTLRQENQMLQHQRDEAIKKMTSSPPQPPKQEPTTSPPHNLTIAKLEGELTELKTKYSSLLKDQEEVVVWATSLETENSTLKAQLGK</sequence>
<feature type="compositionally biased region" description="Low complexity" evidence="1">
    <location>
        <begin position="79"/>
        <end position="118"/>
    </location>
</feature>
<feature type="compositionally biased region" description="Low complexity" evidence="1">
    <location>
        <begin position="1"/>
        <end position="19"/>
    </location>
</feature>
<accession>F4PUJ2</accession>
<gene>
    <name evidence="2" type="ORF">DFA_01742</name>
</gene>
<feature type="compositionally biased region" description="Polar residues" evidence="1">
    <location>
        <begin position="20"/>
        <end position="29"/>
    </location>
</feature>
<dbReference type="GeneID" id="14873617"/>
<evidence type="ECO:0000313" key="2">
    <source>
        <dbReference type="EMBL" id="EGG21856.1"/>
    </source>
</evidence>
<dbReference type="Proteomes" id="UP000007797">
    <property type="component" value="Unassembled WGS sequence"/>
</dbReference>
<dbReference type="AlphaFoldDB" id="F4PUJ2"/>
<evidence type="ECO:0000256" key="1">
    <source>
        <dbReference type="SAM" id="MobiDB-lite"/>
    </source>
</evidence>
<name>F4PUJ2_CACFS</name>
<feature type="region of interest" description="Disordered" evidence="1">
    <location>
        <begin position="1"/>
        <end position="39"/>
    </location>
</feature>